<dbReference type="InterPro" id="IPR019996">
    <property type="entry name" value="Salicylate_synthase"/>
</dbReference>
<organism evidence="7 8">
    <name type="scientific">Streptomyces zhaozhouensis</name>
    <dbReference type="NCBI Taxonomy" id="1300267"/>
    <lineage>
        <taxon>Bacteria</taxon>
        <taxon>Bacillati</taxon>
        <taxon>Actinomycetota</taxon>
        <taxon>Actinomycetes</taxon>
        <taxon>Kitasatosporales</taxon>
        <taxon>Streptomycetaceae</taxon>
        <taxon>Streptomyces</taxon>
    </lineage>
</organism>
<dbReference type="OrthoDB" id="3518032at2"/>
<dbReference type="GO" id="GO:0046872">
    <property type="term" value="F:metal ion binding"/>
    <property type="evidence" value="ECO:0007669"/>
    <property type="project" value="UniProtKB-KW"/>
</dbReference>
<accession>A0A286DVU1</accession>
<dbReference type="PANTHER" id="PTHR11236">
    <property type="entry name" value="AMINOBENZOATE/ANTHRANILATE SYNTHASE"/>
    <property type="match status" value="1"/>
</dbReference>
<dbReference type="AlphaFoldDB" id="A0A286DVU1"/>
<evidence type="ECO:0000313" key="7">
    <source>
        <dbReference type="EMBL" id="SOD62674.1"/>
    </source>
</evidence>
<dbReference type="RefSeq" id="WP_097231147.1">
    <property type="nucleotide sequence ID" value="NZ_OCNE01000007.1"/>
</dbReference>
<evidence type="ECO:0000259" key="6">
    <source>
        <dbReference type="Pfam" id="PF00425"/>
    </source>
</evidence>
<keyword evidence="2" id="KW-0479">Metal-binding</keyword>
<feature type="domain" description="Chorismate-utilising enzyme C-terminal" evidence="6">
    <location>
        <begin position="198"/>
        <end position="450"/>
    </location>
</feature>
<gene>
    <name evidence="7" type="ORF">SAMN06297387_10747</name>
</gene>
<dbReference type="Pfam" id="PF00425">
    <property type="entry name" value="Chorismate_bind"/>
    <property type="match status" value="1"/>
</dbReference>
<dbReference type="InterPro" id="IPR015890">
    <property type="entry name" value="Chorismate_C"/>
</dbReference>
<protein>
    <submittedName>
        <fullName evidence="7">Salicylate synthetase</fullName>
    </submittedName>
</protein>
<dbReference type="PANTHER" id="PTHR11236:SF48">
    <property type="entry name" value="ISOCHORISMATE SYNTHASE MENF"/>
    <property type="match status" value="1"/>
</dbReference>
<reference evidence="7 8" key="1">
    <citation type="submission" date="2017-09" db="EMBL/GenBank/DDBJ databases">
        <authorList>
            <person name="Ehlers B."/>
            <person name="Leendertz F.H."/>
        </authorList>
    </citation>
    <scope>NUCLEOTIDE SEQUENCE [LARGE SCALE GENOMIC DNA]</scope>
    <source>
        <strain evidence="7 8">CGMCC 4.7095</strain>
    </source>
</reference>
<dbReference type="GO" id="GO:0000162">
    <property type="term" value="P:L-tryptophan biosynthetic process"/>
    <property type="evidence" value="ECO:0007669"/>
    <property type="project" value="TreeGrafter"/>
</dbReference>
<proteinExistence type="predicted"/>
<keyword evidence="3" id="KW-0460">Magnesium</keyword>
<sequence length="470" mass="49711">MTRDNALPVPAALPTSAHGAPSPALAELPRHAAREIPFDAAAALTTAVALSAASKEPYLLYENNGDVIWAEGEAAVAEIGADGPSVTVGGVPVEVPHGPSPLAALGRVLDATAQPAYGWATYELSRLLHGDRPVTEPVLRLVLPRREVRFPPDGTARLRAGSARDLDALEARLAAASALVPGAVEERVPTELEGHGADDYRKRVATAVEDIHAGLMEKVIVSRRVPVTEPVDLPASYLVGRRANAPARSFLLRSGGWESAGFSPEIVTRVTADGTVHAQPLAGTRALRGDPSDEDRRAELYRDAKEVYEHAVSVRLAAEELRGACAPGSVRVDDFMSVSERGSVQHLASHLTGRLAEGKTRWDALAALFPAVTASGIPKARACTWIDDAEPAERGLYSGAVIVADGDGTLDAALVLRSVYRRDGRTWLRAGAGVVGQSDPERELEETREKLRSVGLFLVPESAGAAFGRP</sequence>
<dbReference type="Gene3D" id="3.60.120.10">
    <property type="entry name" value="Anthranilate synthase"/>
    <property type="match status" value="1"/>
</dbReference>
<dbReference type="SUPFAM" id="SSF56322">
    <property type="entry name" value="ADC synthase"/>
    <property type="match status" value="1"/>
</dbReference>
<dbReference type="InterPro" id="IPR005801">
    <property type="entry name" value="ADC_synthase"/>
</dbReference>
<evidence type="ECO:0000256" key="2">
    <source>
        <dbReference type="ARBA" id="ARBA00022723"/>
    </source>
</evidence>
<feature type="region of interest" description="Disordered" evidence="5">
    <location>
        <begin position="1"/>
        <end position="23"/>
    </location>
</feature>
<dbReference type="NCBIfam" id="TIGR03494">
    <property type="entry name" value="salicyl_syn"/>
    <property type="match status" value="1"/>
</dbReference>
<evidence type="ECO:0000256" key="4">
    <source>
        <dbReference type="ARBA" id="ARBA00023239"/>
    </source>
</evidence>
<keyword evidence="4" id="KW-0456">Lyase</keyword>
<dbReference type="GO" id="GO:0008909">
    <property type="term" value="F:isochorismate synthase activity"/>
    <property type="evidence" value="ECO:0007669"/>
    <property type="project" value="InterPro"/>
</dbReference>
<evidence type="ECO:0000256" key="1">
    <source>
        <dbReference type="ARBA" id="ARBA00001946"/>
    </source>
</evidence>
<evidence type="ECO:0000256" key="5">
    <source>
        <dbReference type="SAM" id="MobiDB-lite"/>
    </source>
</evidence>
<dbReference type="InterPro" id="IPR019999">
    <property type="entry name" value="Anth_synth_I-like"/>
</dbReference>
<keyword evidence="8" id="KW-1185">Reference proteome</keyword>
<evidence type="ECO:0000256" key="3">
    <source>
        <dbReference type="ARBA" id="ARBA00022842"/>
    </source>
</evidence>
<evidence type="ECO:0000313" key="8">
    <source>
        <dbReference type="Proteomes" id="UP000219072"/>
    </source>
</evidence>
<name>A0A286DVU1_9ACTN</name>
<comment type="cofactor">
    <cofactor evidence="1">
        <name>Mg(2+)</name>
        <dbReference type="ChEBI" id="CHEBI:18420"/>
    </cofactor>
</comment>
<dbReference type="GO" id="GO:0016833">
    <property type="term" value="F:oxo-acid-lyase activity"/>
    <property type="evidence" value="ECO:0007669"/>
    <property type="project" value="InterPro"/>
</dbReference>
<dbReference type="EMBL" id="OCNE01000007">
    <property type="protein sequence ID" value="SOD62674.1"/>
    <property type="molecule type" value="Genomic_DNA"/>
</dbReference>
<dbReference type="Proteomes" id="UP000219072">
    <property type="component" value="Unassembled WGS sequence"/>
</dbReference>